<dbReference type="SUPFAM" id="SSF54768">
    <property type="entry name" value="dsRNA-binding domain-like"/>
    <property type="match status" value="2"/>
</dbReference>
<dbReference type="OrthoDB" id="1904943at2759"/>
<feature type="domain" description="DRBM" evidence="5">
    <location>
        <begin position="108"/>
        <end position="177"/>
    </location>
</feature>
<feature type="domain" description="DRBM" evidence="5">
    <location>
        <begin position="194"/>
        <end position="263"/>
    </location>
</feature>
<protein>
    <recommendedName>
        <fullName evidence="5">DRBM domain-containing protein</fullName>
    </recommendedName>
</protein>
<sequence length="392" mass="42406">MEDSDLRKQRLNAMRAMAAHNETSSSSTNSGTFAAPPFLANPLLDNPPMQDHLRATQRFDFYTDPMAAFSGDRKSSSMAQDYSAPPSNVGPPVPRVSSPYQGLSNCYVFKSRLQEFAQKLKLSSPVYETIKEGPSHEPSFRSTVIVNGTRYDSLPGFYNRKAAEHSAAEIALIELAKSGELSNNVSLPVHEIGLSKNLLQEYAQKMNYAIPVYKCEKEETPGHAAHFKCSVEIGGIKYIGASVKTKKEAEIKAARVALLDIQLRAPDTQIGGSRLTVIPCKKRGAETARVSEETANAPKAKKGRVRKNMLKRKRSGDRLHHAQGEVPASLDRIVEVQGGAQIGQTTGPAVQGAEVKQTNGPAVQGVEVKQTNGPAVQGAEIEKINGSAVQVV</sequence>
<evidence type="ECO:0000259" key="5">
    <source>
        <dbReference type="PROSITE" id="PS50137"/>
    </source>
</evidence>
<reference evidence="6" key="1">
    <citation type="submission" date="2022-02" db="EMBL/GenBank/DDBJ databases">
        <authorList>
            <person name="Henning P.M."/>
            <person name="McCubbin A.G."/>
            <person name="Shore J.S."/>
        </authorList>
    </citation>
    <scope>NUCLEOTIDE SEQUENCE</scope>
    <source>
        <strain evidence="6">F60SS</strain>
        <tissue evidence="6">Leaves</tissue>
    </source>
</reference>
<dbReference type="GO" id="GO:0004525">
    <property type="term" value="F:ribonuclease III activity"/>
    <property type="evidence" value="ECO:0007669"/>
    <property type="project" value="TreeGrafter"/>
</dbReference>
<keyword evidence="2 3" id="KW-0694">RNA-binding</keyword>
<gene>
    <name evidence="6" type="ORF">Tsubulata_035519</name>
</gene>
<dbReference type="PANTHER" id="PTHR11207:SF1">
    <property type="entry name" value="DOUBLE-STRANDED RNA-BINDING PROTEIN 1"/>
    <property type="match status" value="1"/>
</dbReference>
<dbReference type="GO" id="GO:0003725">
    <property type="term" value="F:double-stranded RNA binding"/>
    <property type="evidence" value="ECO:0007669"/>
    <property type="project" value="InterPro"/>
</dbReference>
<accession>A0A9Q0JNV0</accession>
<dbReference type="PROSITE" id="PS50137">
    <property type="entry name" value="DS_RBD"/>
    <property type="match status" value="2"/>
</dbReference>
<dbReference type="InterPro" id="IPR044450">
    <property type="entry name" value="AtDRB-like_DSRM_1"/>
</dbReference>
<dbReference type="GO" id="GO:0005634">
    <property type="term" value="C:nucleus"/>
    <property type="evidence" value="ECO:0007669"/>
    <property type="project" value="TreeGrafter"/>
</dbReference>
<reference evidence="6" key="2">
    <citation type="journal article" date="2023" name="Plants (Basel)">
        <title>Annotation of the Turnera subulata (Passifloraceae) Draft Genome Reveals the S-Locus Evolved after the Divergence of Turneroideae from Passifloroideae in a Stepwise Manner.</title>
        <authorList>
            <person name="Henning P.M."/>
            <person name="Roalson E.H."/>
            <person name="Mir W."/>
            <person name="McCubbin A.G."/>
            <person name="Shore J.S."/>
        </authorList>
    </citation>
    <scope>NUCLEOTIDE SEQUENCE</scope>
    <source>
        <strain evidence="6">F60SS</strain>
    </source>
</reference>
<keyword evidence="1" id="KW-0677">Repeat</keyword>
<dbReference type="AlphaFoldDB" id="A0A9Q0JNV0"/>
<dbReference type="EMBL" id="JAKUCV010000852">
    <property type="protein sequence ID" value="KAJ4848638.1"/>
    <property type="molecule type" value="Genomic_DNA"/>
</dbReference>
<evidence type="ECO:0000313" key="7">
    <source>
        <dbReference type="Proteomes" id="UP001141552"/>
    </source>
</evidence>
<proteinExistence type="predicted"/>
<evidence type="ECO:0000256" key="1">
    <source>
        <dbReference type="ARBA" id="ARBA00022737"/>
    </source>
</evidence>
<keyword evidence="7" id="KW-1185">Reference proteome</keyword>
<dbReference type="CDD" id="cd19907">
    <property type="entry name" value="DSRM_AtDRB-like_rpt1"/>
    <property type="match status" value="1"/>
</dbReference>
<evidence type="ECO:0000256" key="3">
    <source>
        <dbReference type="PROSITE-ProRule" id="PRU00266"/>
    </source>
</evidence>
<comment type="caution">
    <text evidence="6">The sequence shown here is derived from an EMBL/GenBank/DDBJ whole genome shotgun (WGS) entry which is preliminary data.</text>
</comment>
<name>A0A9Q0JNV0_9ROSI</name>
<dbReference type="GO" id="GO:0006396">
    <property type="term" value="P:RNA processing"/>
    <property type="evidence" value="ECO:0007669"/>
    <property type="project" value="TreeGrafter"/>
</dbReference>
<evidence type="ECO:0000256" key="4">
    <source>
        <dbReference type="SAM" id="MobiDB-lite"/>
    </source>
</evidence>
<dbReference type="GO" id="GO:0010468">
    <property type="term" value="P:regulation of gene expression"/>
    <property type="evidence" value="ECO:0007669"/>
    <property type="project" value="TreeGrafter"/>
</dbReference>
<dbReference type="Proteomes" id="UP001141552">
    <property type="component" value="Unassembled WGS sequence"/>
</dbReference>
<dbReference type="Pfam" id="PF00035">
    <property type="entry name" value="dsrm"/>
    <property type="match status" value="2"/>
</dbReference>
<feature type="region of interest" description="Disordered" evidence="4">
    <location>
        <begin position="72"/>
        <end position="93"/>
    </location>
</feature>
<evidence type="ECO:0000256" key="2">
    <source>
        <dbReference type="ARBA" id="ARBA00022884"/>
    </source>
</evidence>
<dbReference type="InterPro" id="IPR014720">
    <property type="entry name" value="dsRBD_dom"/>
</dbReference>
<dbReference type="PANTHER" id="PTHR11207">
    <property type="entry name" value="RIBONUCLEASE III"/>
    <property type="match status" value="1"/>
</dbReference>
<organism evidence="6 7">
    <name type="scientific">Turnera subulata</name>
    <dbReference type="NCBI Taxonomy" id="218843"/>
    <lineage>
        <taxon>Eukaryota</taxon>
        <taxon>Viridiplantae</taxon>
        <taxon>Streptophyta</taxon>
        <taxon>Embryophyta</taxon>
        <taxon>Tracheophyta</taxon>
        <taxon>Spermatophyta</taxon>
        <taxon>Magnoliopsida</taxon>
        <taxon>eudicotyledons</taxon>
        <taxon>Gunneridae</taxon>
        <taxon>Pentapetalae</taxon>
        <taxon>rosids</taxon>
        <taxon>fabids</taxon>
        <taxon>Malpighiales</taxon>
        <taxon>Passifloraceae</taxon>
        <taxon>Turnera</taxon>
    </lineage>
</organism>
<dbReference type="Gene3D" id="3.30.160.20">
    <property type="match status" value="2"/>
</dbReference>
<evidence type="ECO:0000313" key="6">
    <source>
        <dbReference type="EMBL" id="KAJ4848638.1"/>
    </source>
</evidence>
<dbReference type="SMART" id="SM00358">
    <property type="entry name" value="DSRM"/>
    <property type="match status" value="2"/>
</dbReference>